<evidence type="ECO:0000313" key="8">
    <source>
        <dbReference type="Proteomes" id="UP001626536"/>
    </source>
</evidence>
<proteinExistence type="inferred from homology"/>
<dbReference type="GO" id="GO:0008168">
    <property type="term" value="F:methyltransferase activity"/>
    <property type="evidence" value="ECO:0007669"/>
    <property type="project" value="UniProtKB-KW"/>
</dbReference>
<dbReference type="GO" id="GO:0032259">
    <property type="term" value="P:methylation"/>
    <property type="evidence" value="ECO:0007669"/>
    <property type="project" value="UniProtKB-KW"/>
</dbReference>
<dbReference type="Pfam" id="PF06325">
    <property type="entry name" value="PrmA"/>
    <property type="match status" value="1"/>
</dbReference>
<feature type="binding site" evidence="6">
    <location>
        <position position="172"/>
    </location>
    <ligand>
        <name>S-adenosyl-L-methionine</name>
        <dbReference type="ChEBI" id="CHEBI:59789"/>
    </ligand>
</feature>
<evidence type="ECO:0000256" key="5">
    <source>
        <dbReference type="ARBA" id="ARBA00022691"/>
    </source>
</evidence>
<evidence type="ECO:0000256" key="1">
    <source>
        <dbReference type="ARBA" id="ARBA00009741"/>
    </source>
</evidence>
<name>A0ABZ0HQ41_9HYPH</name>
<evidence type="ECO:0000256" key="4">
    <source>
        <dbReference type="ARBA" id="ARBA00022679"/>
    </source>
</evidence>
<dbReference type="SUPFAM" id="SSF53335">
    <property type="entry name" value="S-adenosyl-L-methionine-dependent methyltransferases"/>
    <property type="match status" value="1"/>
</dbReference>
<reference evidence="7 8" key="1">
    <citation type="submission" date="2023-10" db="EMBL/GenBank/DDBJ databases">
        <title>Novel methanotroph of the genus Methylocapsa from a subarctic wetland.</title>
        <authorList>
            <person name="Belova S.E."/>
            <person name="Oshkin I.Y."/>
            <person name="Miroshnikov K."/>
            <person name="Dedysh S.N."/>
        </authorList>
    </citation>
    <scope>NUCLEOTIDE SEQUENCE [LARGE SCALE GENOMIC DNA]</scope>
    <source>
        <strain evidence="7 8">RX1</strain>
    </source>
</reference>
<dbReference type="HAMAP" id="MF_00735">
    <property type="entry name" value="Methyltr_PrmA"/>
    <property type="match status" value="1"/>
</dbReference>
<keyword evidence="4 6" id="KW-0808">Transferase</keyword>
<feature type="binding site" evidence="6">
    <location>
        <position position="149"/>
    </location>
    <ligand>
        <name>S-adenosyl-L-methionine</name>
        <dbReference type="ChEBI" id="CHEBI:59789"/>
    </ligand>
</feature>
<evidence type="ECO:0000256" key="2">
    <source>
        <dbReference type="ARBA" id="ARBA00022490"/>
    </source>
</evidence>
<dbReference type="CDD" id="cd02440">
    <property type="entry name" value="AdoMet_MTases"/>
    <property type="match status" value="1"/>
</dbReference>
<keyword evidence="8" id="KW-1185">Reference proteome</keyword>
<keyword evidence="3 6" id="KW-0489">Methyltransferase</keyword>
<comment type="subcellular location">
    <subcellularLocation>
        <location evidence="6">Cytoplasm</location>
    </subcellularLocation>
</comment>
<dbReference type="InterPro" id="IPR050078">
    <property type="entry name" value="Ribosomal_L11_MeTrfase_PrmA"/>
</dbReference>
<keyword evidence="5 6" id="KW-0949">S-adenosyl-L-methionine</keyword>
<dbReference type="PANTHER" id="PTHR43648">
    <property type="entry name" value="ELECTRON TRANSFER FLAVOPROTEIN BETA SUBUNIT LYSINE METHYLTRANSFERASE"/>
    <property type="match status" value="1"/>
</dbReference>
<feature type="binding site" evidence="6">
    <location>
        <position position="241"/>
    </location>
    <ligand>
        <name>S-adenosyl-L-methionine</name>
        <dbReference type="ChEBI" id="CHEBI:59789"/>
    </ligand>
</feature>
<evidence type="ECO:0000313" key="7">
    <source>
        <dbReference type="EMBL" id="WOJ89021.1"/>
    </source>
</evidence>
<dbReference type="InterPro" id="IPR004498">
    <property type="entry name" value="Ribosomal_PrmA_MeTrfase"/>
</dbReference>
<dbReference type="NCBIfam" id="NF001784">
    <property type="entry name" value="PRK00517.2-1"/>
    <property type="match status" value="1"/>
</dbReference>
<accession>A0ABZ0HQ41</accession>
<keyword evidence="2 6" id="KW-0963">Cytoplasm</keyword>
<dbReference type="InterPro" id="IPR029063">
    <property type="entry name" value="SAM-dependent_MTases_sf"/>
</dbReference>
<dbReference type="EMBL" id="CP136862">
    <property type="protein sequence ID" value="WOJ89021.1"/>
    <property type="molecule type" value="Genomic_DNA"/>
</dbReference>
<gene>
    <name evidence="6" type="primary">prmA</name>
    <name evidence="7" type="ORF">RZS28_14585</name>
</gene>
<evidence type="ECO:0000256" key="6">
    <source>
        <dbReference type="HAMAP-Rule" id="MF_00735"/>
    </source>
</evidence>
<keyword evidence="7" id="KW-0689">Ribosomal protein</keyword>
<sequence length="306" mass="32171">MLEGLPPNNAAHVMRLTCDEATARKIADIIVETFDPAETAAAAFEETPNVKDWSGGPWIVEAYFGSPPDEENIRALVAAAAGLAAAEAASFGRVDECDWVAASLEGLQAVRAGRFILHGSHGRDAVQGNDIGIEIEAALAFGTGHHGSTRGCLMMLDRIARRRRPRAILDLGTGSGVLAIAAAKLFKRKIHAGDIDPVSVAAASANAKRNGVGAFVRPAQARGAAHNALRQGAPYDLVFANILAKPLRDLSPQIARLTAPRADIVLSGLLARDVPGVVADYRAQGVSLAQRLDIEGWATLLMQRGG</sequence>
<organism evidence="7 8">
    <name type="scientific">Methylocapsa polymorpha</name>
    <dbReference type="NCBI Taxonomy" id="3080828"/>
    <lineage>
        <taxon>Bacteria</taxon>
        <taxon>Pseudomonadati</taxon>
        <taxon>Pseudomonadota</taxon>
        <taxon>Alphaproteobacteria</taxon>
        <taxon>Hyphomicrobiales</taxon>
        <taxon>Beijerinckiaceae</taxon>
        <taxon>Methylocapsa</taxon>
    </lineage>
</organism>
<keyword evidence="7" id="KW-0687">Ribonucleoprotein</keyword>
<protein>
    <recommendedName>
        <fullName evidence="6">Ribosomal protein L11 methyltransferase</fullName>
        <shortName evidence="6">L11 Mtase</shortName>
        <ecNumber evidence="6">2.1.1.-</ecNumber>
    </recommendedName>
</protein>
<dbReference type="PANTHER" id="PTHR43648:SF1">
    <property type="entry name" value="ELECTRON TRANSFER FLAVOPROTEIN BETA SUBUNIT LYSINE METHYLTRANSFERASE"/>
    <property type="match status" value="1"/>
</dbReference>
<dbReference type="GO" id="GO:0005840">
    <property type="term" value="C:ribosome"/>
    <property type="evidence" value="ECO:0007669"/>
    <property type="project" value="UniProtKB-KW"/>
</dbReference>
<comment type="function">
    <text evidence="6">Methylates ribosomal protein L11.</text>
</comment>
<dbReference type="RefSeq" id="WP_407338461.1">
    <property type="nucleotide sequence ID" value="NZ_CP136862.1"/>
</dbReference>
<dbReference type="EC" id="2.1.1.-" evidence="6"/>
<comment type="similarity">
    <text evidence="1 6">Belongs to the methyltransferase superfamily. PrmA family.</text>
</comment>
<comment type="catalytic activity">
    <reaction evidence="6">
        <text>L-lysyl-[protein] + 3 S-adenosyl-L-methionine = N(6),N(6),N(6)-trimethyl-L-lysyl-[protein] + 3 S-adenosyl-L-homocysteine + 3 H(+)</text>
        <dbReference type="Rhea" id="RHEA:54192"/>
        <dbReference type="Rhea" id="RHEA-COMP:9752"/>
        <dbReference type="Rhea" id="RHEA-COMP:13826"/>
        <dbReference type="ChEBI" id="CHEBI:15378"/>
        <dbReference type="ChEBI" id="CHEBI:29969"/>
        <dbReference type="ChEBI" id="CHEBI:57856"/>
        <dbReference type="ChEBI" id="CHEBI:59789"/>
        <dbReference type="ChEBI" id="CHEBI:61961"/>
    </reaction>
</comment>
<dbReference type="Gene3D" id="3.40.50.150">
    <property type="entry name" value="Vaccinia Virus protein VP39"/>
    <property type="match status" value="1"/>
</dbReference>
<feature type="binding site" evidence="6">
    <location>
        <position position="194"/>
    </location>
    <ligand>
        <name>S-adenosyl-L-methionine</name>
        <dbReference type="ChEBI" id="CHEBI:59789"/>
    </ligand>
</feature>
<evidence type="ECO:0000256" key="3">
    <source>
        <dbReference type="ARBA" id="ARBA00022603"/>
    </source>
</evidence>
<dbReference type="Proteomes" id="UP001626536">
    <property type="component" value="Chromosome"/>
</dbReference>